<comment type="caution">
    <text evidence="1">The sequence shown here is derived from an EMBL/GenBank/DDBJ whole genome shotgun (WGS) entry which is preliminary data.</text>
</comment>
<reference evidence="1 2" key="1">
    <citation type="submission" date="2018-06" db="EMBL/GenBank/DDBJ databases">
        <title>Fusarium incarnatum-equiseti species complex species 28.</title>
        <authorList>
            <person name="Gardiner D.M."/>
        </authorList>
    </citation>
    <scope>NUCLEOTIDE SEQUENCE [LARGE SCALE GENOMIC DNA]</scope>
    <source>
        <strain evidence="1 2">FIESC_28</strain>
    </source>
</reference>
<keyword evidence="2" id="KW-1185">Reference proteome</keyword>
<sequence length="205" mass="23224">MSDNPYMHTDWFSGQCCEWCQTNTWGFDENAFLNAQELNSMDSLHPCPCPCHASFGSHAPVQPDQGNWQTNTGTTMYPGTFQAHPNTTQDNNQGELAHVPCVVCAKRMAKFKPDGKKAKEMAACHYQSNQGTKACRGCSKGGRGCIWIEEESRLGKLAMKVHWAYQRVKDYGGHYTRQDKVLCKWFLEELERNPPPKNGSESKRR</sequence>
<proteinExistence type="predicted"/>
<dbReference type="Proteomes" id="UP000253153">
    <property type="component" value="Unassembled WGS sequence"/>
</dbReference>
<protein>
    <submittedName>
        <fullName evidence="1">Uncharacterized protein</fullName>
    </submittedName>
</protein>
<accession>A0A366QFR6</accession>
<name>A0A366QFR6_9HYPO</name>
<evidence type="ECO:0000313" key="1">
    <source>
        <dbReference type="EMBL" id="RBR03774.1"/>
    </source>
</evidence>
<dbReference type="GeneID" id="42001109"/>
<evidence type="ECO:0000313" key="2">
    <source>
        <dbReference type="Proteomes" id="UP000253153"/>
    </source>
</evidence>
<dbReference type="RefSeq" id="XP_031010131.1">
    <property type="nucleotide sequence ID" value="XM_031165813.1"/>
</dbReference>
<organism evidence="1 2">
    <name type="scientific">Fusarium coffeatum</name>
    <dbReference type="NCBI Taxonomy" id="231269"/>
    <lineage>
        <taxon>Eukaryota</taxon>
        <taxon>Fungi</taxon>
        <taxon>Dikarya</taxon>
        <taxon>Ascomycota</taxon>
        <taxon>Pezizomycotina</taxon>
        <taxon>Sordariomycetes</taxon>
        <taxon>Hypocreomycetidae</taxon>
        <taxon>Hypocreales</taxon>
        <taxon>Nectriaceae</taxon>
        <taxon>Fusarium</taxon>
        <taxon>Fusarium incarnatum-equiseti species complex</taxon>
    </lineage>
</organism>
<dbReference type="AlphaFoldDB" id="A0A366QFR6"/>
<dbReference type="EMBL" id="QKXC01000455">
    <property type="protein sequence ID" value="RBR03774.1"/>
    <property type="molecule type" value="Genomic_DNA"/>
</dbReference>
<gene>
    <name evidence="1" type="ORF">FIESC28_11696</name>
</gene>